<feature type="region of interest" description="Disordered" evidence="1">
    <location>
        <begin position="176"/>
        <end position="200"/>
    </location>
</feature>
<feature type="compositionally biased region" description="Basic and acidic residues" evidence="1">
    <location>
        <begin position="14"/>
        <end position="24"/>
    </location>
</feature>
<feature type="region of interest" description="Disordered" evidence="1">
    <location>
        <begin position="85"/>
        <end position="111"/>
    </location>
</feature>
<sequence>MTEKQQKSMVQPIKSDHQTIRSDYRTQQWKPMNDQHGGGYTPKQPQQQRSPASPQIKIQTDDEQQIIQPIINIQLPIKNIIRHHRRKEQRRIIPKQRQQQSSRIGPGTPTKICKDVHSIIRKHMNEANREQRHPSSSNRNRGSIVERRKNPISPFRLVGYGGGPWTPYQNALNPWMRQQQQQQPQPPKYQRNNDNNNNNYEEENLQESYFDIHFDNNNNNNNFRN</sequence>
<evidence type="ECO:0000256" key="1">
    <source>
        <dbReference type="SAM" id="MobiDB-lite"/>
    </source>
</evidence>
<feature type="region of interest" description="Disordered" evidence="1">
    <location>
        <begin position="1"/>
        <end position="57"/>
    </location>
</feature>
<organism evidence="2 3">
    <name type="scientific">Euroglyphus maynei</name>
    <name type="common">Mayne's house dust mite</name>
    <dbReference type="NCBI Taxonomy" id="6958"/>
    <lineage>
        <taxon>Eukaryota</taxon>
        <taxon>Metazoa</taxon>
        <taxon>Ecdysozoa</taxon>
        <taxon>Arthropoda</taxon>
        <taxon>Chelicerata</taxon>
        <taxon>Arachnida</taxon>
        <taxon>Acari</taxon>
        <taxon>Acariformes</taxon>
        <taxon>Sarcoptiformes</taxon>
        <taxon>Astigmata</taxon>
        <taxon>Psoroptidia</taxon>
        <taxon>Analgoidea</taxon>
        <taxon>Pyroglyphidae</taxon>
        <taxon>Pyroglyphinae</taxon>
        <taxon>Euroglyphus</taxon>
    </lineage>
</organism>
<keyword evidence="3" id="KW-1185">Reference proteome</keyword>
<feature type="compositionally biased region" description="Low complexity" evidence="1">
    <location>
        <begin position="42"/>
        <end position="57"/>
    </location>
</feature>
<feature type="region of interest" description="Disordered" evidence="1">
    <location>
        <begin position="125"/>
        <end position="150"/>
    </location>
</feature>
<feature type="compositionally biased region" description="Low complexity" evidence="1">
    <location>
        <begin position="95"/>
        <end position="104"/>
    </location>
</feature>
<name>A0A1Y3ASC1_EURMA</name>
<feature type="compositionally biased region" description="Basic residues" evidence="1">
    <location>
        <begin position="85"/>
        <end position="94"/>
    </location>
</feature>
<reference evidence="2 3" key="1">
    <citation type="submission" date="2017-03" db="EMBL/GenBank/DDBJ databases">
        <title>Genome Survey of Euroglyphus maynei.</title>
        <authorList>
            <person name="Arlian L.G."/>
            <person name="Morgan M.S."/>
            <person name="Rider S.D."/>
        </authorList>
    </citation>
    <scope>NUCLEOTIDE SEQUENCE [LARGE SCALE GENOMIC DNA]</scope>
    <source>
        <strain evidence="2">Arlian Lab</strain>
        <tissue evidence="2">Whole body</tissue>
    </source>
</reference>
<dbReference type="EMBL" id="MUJZ01067371">
    <property type="protein sequence ID" value="OTF70085.1"/>
    <property type="molecule type" value="Genomic_DNA"/>
</dbReference>
<accession>A0A1Y3ASC1</accession>
<protein>
    <submittedName>
        <fullName evidence="2">Uncharacterized protein</fullName>
    </submittedName>
</protein>
<evidence type="ECO:0000313" key="2">
    <source>
        <dbReference type="EMBL" id="OTF70085.1"/>
    </source>
</evidence>
<dbReference type="OrthoDB" id="10656008at2759"/>
<dbReference type="Proteomes" id="UP000194236">
    <property type="component" value="Unassembled WGS sequence"/>
</dbReference>
<proteinExistence type="predicted"/>
<gene>
    <name evidence="2" type="ORF">BLA29_009554</name>
</gene>
<dbReference type="AlphaFoldDB" id="A0A1Y3ASC1"/>
<evidence type="ECO:0000313" key="3">
    <source>
        <dbReference type="Proteomes" id="UP000194236"/>
    </source>
</evidence>
<comment type="caution">
    <text evidence="2">The sequence shown here is derived from an EMBL/GenBank/DDBJ whole genome shotgun (WGS) entry which is preliminary data.</text>
</comment>